<dbReference type="InterPro" id="IPR016039">
    <property type="entry name" value="Thiolase-like"/>
</dbReference>
<dbReference type="EMBL" id="WNDQ01000007">
    <property type="protein sequence ID" value="KAF1023052.1"/>
    <property type="molecule type" value="Genomic_DNA"/>
</dbReference>
<gene>
    <name evidence="2" type="ORF">GAK30_00742</name>
</gene>
<accession>A0A7V8FR59</accession>
<protein>
    <recommendedName>
        <fullName evidence="1">Beta-ketoacyl synthase-like N-terminal domain-containing protein</fullName>
    </recommendedName>
</protein>
<name>A0A7V8FR59_9BURK</name>
<dbReference type="GO" id="GO:0016746">
    <property type="term" value="F:acyltransferase activity"/>
    <property type="evidence" value="ECO:0007669"/>
    <property type="project" value="InterPro"/>
</dbReference>
<organism evidence="2 3">
    <name type="scientific">Paracidovorax wautersii</name>
    <dbReference type="NCBI Taxonomy" id="1177982"/>
    <lineage>
        <taxon>Bacteria</taxon>
        <taxon>Pseudomonadati</taxon>
        <taxon>Pseudomonadota</taxon>
        <taxon>Betaproteobacteria</taxon>
        <taxon>Burkholderiales</taxon>
        <taxon>Comamonadaceae</taxon>
        <taxon>Paracidovorax</taxon>
    </lineage>
</organism>
<proteinExistence type="predicted"/>
<reference evidence="3" key="1">
    <citation type="journal article" date="2020" name="MBio">
        <title>Horizontal gene transfer to a defensive symbiont with a reduced genome amongst a multipartite beetle microbiome.</title>
        <authorList>
            <person name="Waterworth S.C."/>
            <person name="Florez L.V."/>
            <person name="Rees E.R."/>
            <person name="Hertweck C."/>
            <person name="Kaltenpoth M."/>
            <person name="Kwan J.C."/>
        </authorList>
    </citation>
    <scope>NUCLEOTIDE SEQUENCE [LARGE SCALE GENOMIC DNA]</scope>
</reference>
<dbReference type="AlphaFoldDB" id="A0A7V8FR59"/>
<sequence>MPAFDVHDWCAWAPRMTGQVAWQRWAQEPGYTGEGEPGLPDVGFLAPMQRRRLGLLARMFFQVAQPLAGGEAMPVVFASRHGDTRQTMELLRAVATGDGMSPTAFGLSVHNATTGLWSIQTGQMTEMLATASEGDSLEHALLDACGLLQEGAAQVLVVCAEDQPARDYEPWVDDVPFPYAVALRVRPGARWRLDLVEGAAADSGALVTASPLNNLRRLLAGQAAWLSGREGRLWHWRQ</sequence>
<evidence type="ECO:0000313" key="3">
    <source>
        <dbReference type="Proteomes" id="UP000461670"/>
    </source>
</evidence>
<dbReference type="Proteomes" id="UP000461670">
    <property type="component" value="Unassembled WGS sequence"/>
</dbReference>
<comment type="caution">
    <text evidence="2">The sequence shown here is derived from an EMBL/GenBank/DDBJ whole genome shotgun (WGS) entry which is preliminary data.</text>
</comment>
<dbReference type="SUPFAM" id="SSF53901">
    <property type="entry name" value="Thiolase-like"/>
    <property type="match status" value="1"/>
</dbReference>
<feature type="domain" description="Beta-ketoacyl synthase-like N-terminal" evidence="1">
    <location>
        <begin position="22"/>
        <end position="236"/>
    </location>
</feature>
<dbReference type="Pfam" id="PF13723">
    <property type="entry name" value="Ketoacyl-synt_2"/>
    <property type="match status" value="1"/>
</dbReference>
<dbReference type="InterPro" id="IPR014030">
    <property type="entry name" value="Ketoacyl_synth_N"/>
</dbReference>
<evidence type="ECO:0000259" key="1">
    <source>
        <dbReference type="Pfam" id="PF13723"/>
    </source>
</evidence>
<evidence type="ECO:0000313" key="2">
    <source>
        <dbReference type="EMBL" id="KAF1023052.1"/>
    </source>
</evidence>